<keyword evidence="7 9" id="KW-1015">Disulfide bond</keyword>
<dbReference type="Pfam" id="PF00084">
    <property type="entry name" value="Sushi"/>
    <property type="match status" value="1"/>
</dbReference>
<feature type="domain" description="SRCR" evidence="14">
    <location>
        <begin position="61"/>
        <end position="161"/>
    </location>
</feature>
<feature type="transmembrane region" description="Helical" evidence="12">
    <location>
        <begin position="344"/>
        <end position="365"/>
    </location>
</feature>
<dbReference type="SUPFAM" id="SSF56487">
    <property type="entry name" value="SRCR-like"/>
    <property type="match status" value="1"/>
</dbReference>
<dbReference type="PANTHER" id="PTHR19331">
    <property type="entry name" value="SCAVENGER RECEPTOR DOMAIN-CONTAINING"/>
    <property type="match status" value="1"/>
</dbReference>
<dbReference type="SUPFAM" id="SSF57535">
    <property type="entry name" value="Complement control module/SCR domain"/>
    <property type="match status" value="1"/>
</dbReference>
<feature type="domain" description="Sushi" evidence="15">
    <location>
        <begin position="258"/>
        <end position="324"/>
    </location>
</feature>
<feature type="region of interest" description="Disordered" evidence="11">
    <location>
        <begin position="374"/>
        <end position="396"/>
    </location>
</feature>
<keyword evidence="19" id="KW-1185">Reference proteome</keyword>
<dbReference type="InterPro" id="IPR001212">
    <property type="entry name" value="Somatomedin_B_dom"/>
</dbReference>
<dbReference type="SMART" id="SM00201">
    <property type="entry name" value="SO"/>
    <property type="match status" value="1"/>
</dbReference>
<evidence type="ECO:0000256" key="7">
    <source>
        <dbReference type="ARBA" id="ARBA00023157"/>
    </source>
</evidence>
<feature type="signal peptide" evidence="13">
    <location>
        <begin position="1"/>
        <end position="22"/>
    </location>
</feature>
<dbReference type="PROSITE" id="PS50287">
    <property type="entry name" value="SRCR_2"/>
    <property type="match status" value="1"/>
</dbReference>
<dbReference type="SMART" id="SM00321">
    <property type="entry name" value="WSC"/>
    <property type="match status" value="1"/>
</dbReference>
<evidence type="ECO:0000259" key="14">
    <source>
        <dbReference type="PROSITE" id="PS50287"/>
    </source>
</evidence>
<keyword evidence="3 13" id="KW-0732">Signal</keyword>
<keyword evidence="4" id="KW-0677">Repeat</keyword>
<evidence type="ECO:0000256" key="2">
    <source>
        <dbReference type="ARBA" id="ARBA00022692"/>
    </source>
</evidence>
<dbReference type="PANTHER" id="PTHR19331:SF465">
    <property type="entry name" value="EGG PEPTIDE SPERACT RECEPTOR"/>
    <property type="match status" value="1"/>
</dbReference>
<keyword evidence="8" id="KW-0325">Glycoprotein</keyword>
<evidence type="ECO:0000256" key="10">
    <source>
        <dbReference type="PROSITE-ProRule" id="PRU00302"/>
    </source>
</evidence>
<dbReference type="GO" id="GO:0016020">
    <property type="term" value="C:membrane"/>
    <property type="evidence" value="ECO:0007669"/>
    <property type="project" value="UniProtKB-SubCell"/>
</dbReference>
<accession>A0A7M7GFL7</accession>
<sequence>MMKMLYSTVFLSLLWIHTSVEAHTCRGRCDLVVNYATCQCDNKCITNGNCCPDFWSTCLDIRLTGGISPNEGRVELVLGSESIGSICDEGWSIMDATVACNQLGYPGAALRTMGEVFGSGNLPLIASTFLCNGDEGKLTDCRYTKTRGFCPSGGGAGVVCQKPGYQGCFGRSSSSLLLRDNHLSDNRMTGDLCIQHCDKGKYELAAVRATDCTCGLGIPIDSDYYHDYRCRMPCPGDSRQVCGGYTEGRLMVYKTNTGFCRHPGDPANGKRQDDYFRFGAKVKFRCNTGYKLLGNTTIQCIPRDQTQRPIKSLAWDGIAPVCIGNGTSIQMPGPSKGTGGVRNIIIGLVVAFLIILILLILLTIWRMRRKMNKEAPPPPAPMPAFNDSPPKSDHTVQANAGARPVYAILTPRSDRGSNTSNADKGANNKFGGQNKNFNKCMPAGYSNSGHGYFATSRENYVMSPTIDSHSGTSGKVFYSTKIKNNIDYQCE</sequence>
<dbReference type="InterPro" id="IPR000436">
    <property type="entry name" value="Sushi_SCR_CCP_dom"/>
</dbReference>
<evidence type="ECO:0000256" key="1">
    <source>
        <dbReference type="ARBA" id="ARBA00004167"/>
    </source>
</evidence>
<comment type="caution">
    <text evidence="9">Lacks conserved residue(s) required for the propagation of feature annotation.</text>
</comment>
<evidence type="ECO:0000259" key="15">
    <source>
        <dbReference type="PROSITE" id="PS50923"/>
    </source>
</evidence>
<feature type="disulfide bond" evidence="9">
    <location>
        <begin position="131"/>
        <end position="141"/>
    </location>
</feature>
<dbReference type="Gene3D" id="3.10.250.10">
    <property type="entry name" value="SRCR-like domain"/>
    <property type="match status" value="1"/>
</dbReference>
<dbReference type="InterPro" id="IPR036024">
    <property type="entry name" value="Somatomedin_B-like_dom_sf"/>
</dbReference>
<feature type="compositionally biased region" description="Low complexity" evidence="11">
    <location>
        <begin position="424"/>
        <end position="433"/>
    </location>
</feature>
<dbReference type="KEGG" id="spu:100892252"/>
<dbReference type="InterPro" id="IPR036772">
    <property type="entry name" value="SRCR-like_dom_sf"/>
</dbReference>
<evidence type="ECO:0000256" key="8">
    <source>
        <dbReference type="ARBA" id="ARBA00023180"/>
    </source>
</evidence>
<protein>
    <submittedName>
        <fullName evidence="18">Uncharacterized protein</fullName>
    </submittedName>
</protein>
<dbReference type="SMART" id="SM00032">
    <property type="entry name" value="CCP"/>
    <property type="match status" value="1"/>
</dbReference>
<evidence type="ECO:0000256" key="12">
    <source>
        <dbReference type="SAM" id="Phobius"/>
    </source>
</evidence>
<evidence type="ECO:0000256" key="9">
    <source>
        <dbReference type="PROSITE-ProRule" id="PRU00196"/>
    </source>
</evidence>
<evidence type="ECO:0000256" key="3">
    <source>
        <dbReference type="ARBA" id="ARBA00022729"/>
    </source>
</evidence>
<dbReference type="PROSITE" id="PS50958">
    <property type="entry name" value="SMB_2"/>
    <property type="match status" value="1"/>
</dbReference>
<feature type="region of interest" description="Disordered" evidence="11">
    <location>
        <begin position="410"/>
        <end position="433"/>
    </location>
</feature>
<dbReference type="Pfam" id="PF01033">
    <property type="entry name" value="Somatomedin_B"/>
    <property type="match status" value="1"/>
</dbReference>
<organism evidence="18 19">
    <name type="scientific">Strongylocentrotus purpuratus</name>
    <name type="common">Purple sea urchin</name>
    <dbReference type="NCBI Taxonomy" id="7668"/>
    <lineage>
        <taxon>Eukaryota</taxon>
        <taxon>Metazoa</taxon>
        <taxon>Echinodermata</taxon>
        <taxon>Eleutherozoa</taxon>
        <taxon>Echinozoa</taxon>
        <taxon>Echinoidea</taxon>
        <taxon>Euechinoidea</taxon>
        <taxon>Echinacea</taxon>
        <taxon>Camarodonta</taxon>
        <taxon>Echinidea</taxon>
        <taxon>Strongylocentrotidae</taxon>
        <taxon>Strongylocentrotus</taxon>
    </lineage>
</organism>
<dbReference type="PRINTS" id="PR00258">
    <property type="entry name" value="SPERACTRCPTR"/>
</dbReference>
<dbReference type="EnsemblMetazoa" id="XM_003725886">
    <property type="protein sequence ID" value="XP_003725934"/>
    <property type="gene ID" value="LOC100892252"/>
</dbReference>
<keyword evidence="5 12" id="KW-1133">Transmembrane helix</keyword>
<dbReference type="OrthoDB" id="8961654at2759"/>
<name>A0A7M7GFL7_STRPU</name>
<dbReference type="GeneID" id="100892252"/>
<dbReference type="SUPFAM" id="SSF90188">
    <property type="entry name" value="Somatomedin B domain"/>
    <property type="match status" value="1"/>
</dbReference>
<reference evidence="18" key="2">
    <citation type="submission" date="2021-01" db="UniProtKB">
        <authorList>
            <consortium name="EnsemblMetazoa"/>
        </authorList>
    </citation>
    <scope>IDENTIFICATION</scope>
</reference>
<evidence type="ECO:0000256" key="6">
    <source>
        <dbReference type="ARBA" id="ARBA00023136"/>
    </source>
</evidence>
<reference evidence="19" key="1">
    <citation type="submission" date="2015-02" db="EMBL/GenBank/DDBJ databases">
        <title>Genome sequencing for Strongylocentrotus purpuratus.</title>
        <authorList>
            <person name="Murali S."/>
            <person name="Liu Y."/>
            <person name="Vee V."/>
            <person name="English A."/>
            <person name="Wang M."/>
            <person name="Skinner E."/>
            <person name="Han Y."/>
            <person name="Muzny D.M."/>
            <person name="Worley K.C."/>
            <person name="Gibbs R.A."/>
        </authorList>
    </citation>
    <scope>NUCLEOTIDE SEQUENCE</scope>
</reference>
<dbReference type="InParanoid" id="A0A7M7GFL7"/>
<dbReference type="PROSITE" id="PS00524">
    <property type="entry name" value="SMB_1"/>
    <property type="match status" value="1"/>
</dbReference>
<dbReference type="PROSITE" id="PS50923">
    <property type="entry name" value="SUSHI"/>
    <property type="match status" value="1"/>
</dbReference>
<dbReference type="Pfam" id="PF01822">
    <property type="entry name" value="WSC"/>
    <property type="match status" value="1"/>
</dbReference>
<dbReference type="RefSeq" id="XP_003725934.2">
    <property type="nucleotide sequence ID" value="XM_003725886.3"/>
</dbReference>
<feature type="chain" id="PRO_5029531103" evidence="13">
    <location>
        <begin position="23"/>
        <end position="491"/>
    </location>
</feature>
<evidence type="ECO:0000256" key="11">
    <source>
        <dbReference type="SAM" id="MobiDB-lite"/>
    </source>
</evidence>
<evidence type="ECO:0000256" key="13">
    <source>
        <dbReference type="SAM" id="SignalP"/>
    </source>
</evidence>
<dbReference type="InterPro" id="IPR001190">
    <property type="entry name" value="SRCR"/>
</dbReference>
<dbReference type="SMART" id="SM00202">
    <property type="entry name" value="SR"/>
    <property type="match status" value="1"/>
</dbReference>
<evidence type="ECO:0000256" key="4">
    <source>
        <dbReference type="ARBA" id="ARBA00022737"/>
    </source>
</evidence>
<dbReference type="CDD" id="cd00033">
    <property type="entry name" value="CCP"/>
    <property type="match status" value="1"/>
</dbReference>
<dbReference type="Gene3D" id="2.10.70.10">
    <property type="entry name" value="Complement Module, domain 1"/>
    <property type="match status" value="1"/>
</dbReference>
<keyword evidence="10" id="KW-0768">Sushi</keyword>
<evidence type="ECO:0000259" key="17">
    <source>
        <dbReference type="PROSITE" id="PS51212"/>
    </source>
</evidence>
<dbReference type="Proteomes" id="UP000007110">
    <property type="component" value="Unassembled WGS sequence"/>
</dbReference>
<feature type="domain" description="SMB" evidence="16">
    <location>
        <begin position="21"/>
        <end position="64"/>
    </location>
</feature>
<dbReference type="PROSITE" id="PS51212">
    <property type="entry name" value="WSC"/>
    <property type="match status" value="1"/>
</dbReference>
<feature type="domain" description="WSC" evidence="17">
    <location>
        <begin position="162"/>
        <end position="256"/>
    </location>
</feature>
<proteinExistence type="predicted"/>
<comment type="subcellular location">
    <subcellularLocation>
        <location evidence="1">Membrane</location>
        <topology evidence="1">Single-pass membrane protein</topology>
    </subcellularLocation>
</comment>
<dbReference type="FunFam" id="3.10.250.10:FF:000016">
    <property type="entry name" value="Scavenger receptor cysteine-rich protein type 12"/>
    <property type="match status" value="1"/>
</dbReference>
<dbReference type="Gene3D" id="4.10.410.20">
    <property type="match status" value="1"/>
</dbReference>
<evidence type="ECO:0000256" key="5">
    <source>
        <dbReference type="ARBA" id="ARBA00022989"/>
    </source>
</evidence>
<dbReference type="Pfam" id="PF00530">
    <property type="entry name" value="SRCR"/>
    <property type="match status" value="1"/>
</dbReference>
<keyword evidence="2 12" id="KW-0812">Transmembrane</keyword>
<evidence type="ECO:0000259" key="16">
    <source>
        <dbReference type="PROSITE" id="PS50958"/>
    </source>
</evidence>
<dbReference type="InterPro" id="IPR035976">
    <property type="entry name" value="Sushi/SCR/CCP_sf"/>
</dbReference>
<keyword evidence="6 12" id="KW-0472">Membrane</keyword>
<evidence type="ECO:0000313" key="19">
    <source>
        <dbReference type="Proteomes" id="UP000007110"/>
    </source>
</evidence>
<evidence type="ECO:0000313" key="18">
    <source>
        <dbReference type="EnsemblMetazoa" id="XP_003725934"/>
    </source>
</evidence>
<dbReference type="InterPro" id="IPR002889">
    <property type="entry name" value="WSC_carb-bd"/>
</dbReference>
<dbReference type="AlphaFoldDB" id="A0A7M7GFL7"/>